<accession>A0A0Q3Q0R2</accession>
<proteinExistence type="predicted"/>
<evidence type="ECO:0008006" key="4">
    <source>
        <dbReference type="Google" id="ProtNLM"/>
    </source>
</evidence>
<reference evidence="1 2" key="1">
    <citation type="journal article" date="2010" name="Nature">
        <title>Genome sequencing and analysis of the model grass Brachypodium distachyon.</title>
        <authorList>
            <consortium name="International Brachypodium Initiative"/>
        </authorList>
    </citation>
    <scope>NUCLEOTIDE SEQUENCE [LARGE SCALE GENOMIC DNA]</scope>
    <source>
        <strain evidence="1 2">Bd21</strain>
    </source>
</reference>
<protein>
    <recommendedName>
        <fullName evidence="4">Rx N-terminal domain-containing protein</fullName>
    </recommendedName>
</protein>
<dbReference type="EnsemblPlants" id="KQJ95241">
    <property type="protein sequence ID" value="KQJ95241"/>
    <property type="gene ID" value="BRADI_3g15980v3"/>
</dbReference>
<evidence type="ECO:0000313" key="3">
    <source>
        <dbReference type="Proteomes" id="UP000008810"/>
    </source>
</evidence>
<keyword evidence="3" id="KW-1185">Reference proteome</keyword>
<dbReference type="SUPFAM" id="SSF52540">
    <property type="entry name" value="P-loop containing nucleoside triphosphate hydrolases"/>
    <property type="match status" value="1"/>
</dbReference>
<reference evidence="2" key="3">
    <citation type="submission" date="2018-08" db="UniProtKB">
        <authorList>
            <consortium name="EnsemblPlants"/>
        </authorList>
    </citation>
    <scope>IDENTIFICATION</scope>
    <source>
        <strain evidence="2">cv. Bd21</strain>
    </source>
</reference>
<organism evidence="1">
    <name type="scientific">Brachypodium distachyon</name>
    <name type="common">Purple false brome</name>
    <name type="synonym">Trachynia distachya</name>
    <dbReference type="NCBI Taxonomy" id="15368"/>
    <lineage>
        <taxon>Eukaryota</taxon>
        <taxon>Viridiplantae</taxon>
        <taxon>Streptophyta</taxon>
        <taxon>Embryophyta</taxon>
        <taxon>Tracheophyta</taxon>
        <taxon>Spermatophyta</taxon>
        <taxon>Magnoliopsida</taxon>
        <taxon>Liliopsida</taxon>
        <taxon>Poales</taxon>
        <taxon>Poaceae</taxon>
        <taxon>BOP clade</taxon>
        <taxon>Pooideae</taxon>
        <taxon>Stipodae</taxon>
        <taxon>Brachypodieae</taxon>
        <taxon>Brachypodium</taxon>
    </lineage>
</organism>
<dbReference type="Proteomes" id="UP000008810">
    <property type="component" value="Chromosome 3"/>
</dbReference>
<dbReference type="InterPro" id="IPR027417">
    <property type="entry name" value="P-loop_NTPase"/>
</dbReference>
<reference evidence="1" key="2">
    <citation type="submission" date="2017-06" db="EMBL/GenBank/DDBJ databases">
        <title>WGS assembly of Brachypodium distachyon.</title>
        <authorList>
            <consortium name="The International Brachypodium Initiative"/>
            <person name="Lucas S."/>
            <person name="Harmon-Smith M."/>
            <person name="Lail K."/>
            <person name="Tice H."/>
            <person name="Grimwood J."/>
            <person name="Bruce D."/>
            <person name="Barry K."/>
            <person name="Shu S."/>
            <person name="Lindquist E."/>
            <person name="Wang M."/>
            <person name="Pitluck S."/>
            <person name="Vogel J.P."/>
            <person name="Garvin D.F."/>
            <person name="Mockler T.C."/>
            <person name="Schmutz J."/>
            <person name="Rokhsar D."/>
            <person name="Bevan M.W."/>
        </authorList>
    </citation>
    <scope>NUCLEOTIDE SEQUENCE</scope>
    <source>
        <strain evidence="1">Bd21</strain>
    </source>
</reference>
<sequence>MEVVVSAIIGELISRFISFLIKNNTNQACPEEKLERLRHLLLRVHSVVEEAEGRCITNAGMLVQLNLFVSVLYQGYSLLDTIKYRPHEKITSQQDQVTRSCSLVSPVKRFRITHSLLDGNGIQSVLENLETAVANMTEFVILLAGCERMYRTPYDSYLYIDNFMFGRAVQKQQIANFLLQDVSPTGTPAVLPIIGGSLVGKKTLVGHACQDERVLSHFPSILQLTTDDIWRKGHQLLRFTEPGRILVVVEFFSDVDDDCWEHFYSAMTSRCRGSKVVIISKLEAIARFGTVKPVCLKNLPHEEYVYFFKVLAFGSANPDDHPQLASIGIETATLLHGGLITANVVADMLRKNLNTRYWLHIQQRFRNMVEDNLSVFHTHPKRLLEKDHPWTSPDWRRRGGSCSAMTRLPRDDFQIAVWESRLPPYTKFVATCVEQKPPSASSSSKKRRQFEI</sequence>
<evidence type="ECO:0000313" key="2">
    <source>
        <dbReference type="EnsemblPlants" id="KQJ95241"/>
    </source>
</evidence>
<gene>
    <name evidence="1" type="ORF">BRADI_3g15980v3</name>
</gene>
<evidence type="ECO:0000313" key="1">
    <source>
        <dbReference type="EMBL" id="KQJ95241.1"/>
    </source>
</evidence>
<dbReference type="InParanoid" id="A0A0Q3Q0R2"/>
<dbReference type="EMBL" id="CM000882">
    <property type="protein sequence ID" value="KQJ95241.1"/>
    <property type="molecule type" value="Genomic_DNA"/>
</dbReference>
<dbReference type="OrthoDB" id="648973at2759"/>
<name>A0A0Q3Q0R2_BRADI</name>
<dbReference type="AlphaFoldDB" id="A0A0Q3Q0R2"/>
<dbReference type="PANTHER" id="PTHR33377">
    <property type="entry name" value="OS10G0134700 PROTEIN-RELATED"/>
    <property type="match status" value="1"/>
</dbReference>
<dbReference type="PANTHER" id="PTHR33377:SF79">
    <property type="entry name" value="RX N-TERMINAL DOMAIN-CONTAINING PROTEIN"/>
    <property type="match status" value="1"/>
</dbReference>
<dbReference type="ExpressionAtlas" id="A0A0Q3Q0R2">
    <property type="expression patterns" value="baseline"/>
</dbReference>
<dbReference type="Gramene" id="KQJ95241">
    <property type="protein sequence ID" value="KQJ95241"/>
    <property type="gene ID" value="BRADI_3g15980v3"/>
</dbReference>